<dbReference type="Gene3D" id="3.40.50.300">
    <property type="entry name" value="P-loop containing nucleotide triphosphate hydrolases"/>
    <property type="match status" value="1"/>
</dbReference>
<dbReference type="InterPro" id="IPR000792">
    <property type="entry name" value="Tscrpt_reg_LuxR_C"/>
</dbReference>
<evidence type="ECO:0000256" key="3">
    <source>
        <dbReference type="ARBA" id="ARBA00023163"/>
    </source>
</evidence>
<reference evidence="6 7" key="1">
    <citation type="submission" date="2019-05" db="EMBL/GenBank/DDBJ databases">
        <title>Genomes sequences of two Nocardia cyriacigeorgica environmental isolates, type strains Nocardia asteroides ATCC 19247 and Nocardia cyriacigeorgica DSM 44484.</title>
        <authorList>
            <person name="Vautrin F."/>
            <person name="Bergeron E."/>
            <person name="Dubost A."/>
            <person name="Abrouk D."/>
            <person name="Rodriguez Nava V."/>
            <person name="Pujic P."/>
        </authorList>
    </citation>
    <scope>NUCLEOTIDE SEQUENCE [LARGE SCALE GENOMIC DNA]</scope>
    <source>
        <strain evidence="6 7">EML 1456</strain>
    </source>
</reference>
<sequence>MMAGSHDLDSPHHVDPATGPSDIPAVPFTPISRPALFAALDEFTATPCGRVLMICSPVGSGKTVLLADWARQVDARARDHARIAWLTIAEHGYTVNGLWSDLRRRLGMEPKSPDRLRAPTTEAAELAADIERLGQPRIIILDDAHLITDPMTLAGLEHFLRHAPSNLTVLICARFDPPIRWHLLELESRLIRWGADDLALSAEESRRLCLEHGCDLAEAELATLMELTHGWAALIRIAAIYLAAHPGDYATALAVLGRMPNSVSDLLVGELIDTLPPAMRQFLTHTSVPTEFTEQLADELVGGGAAFWLHELERMSYPLTAVVRDGTIWYTYHPFLRAYFLAEVNRLGAGVHDDLRLRTARSLTAAGESRRAVAHLTALSDPRHLLDFLSTHALSDIIAGGGPALFDALAESDTVVLEDPFLLLLRAIDALLSGDFPAALAFRDALRSRAEATTTLAAPAVVTALTSAVDAEIAVATAGSVAGLELPPMVVSGDRPELECYLAIAAATVAIMRDEIDAGEQRLRMALALAETSGHPRLRLRAITRLAVASGRAGSITTMRRRAERALAVSAEHGLWQTPDAAHAAALEAFGAYLQGDAPAADLVTGLLADRASMDGQTAPTAGLPAQIVANLVTFDRAKDRRLTADLLRNAASELLGVHPSAAVSGGLIPHVVWALLRVQEPRTAHLLVEQARATFGDVPEVEVAAASVASAAHRPRTVLTVLEPLLTAAEPPDRVPLVAAWLLIAGAHHDLGNGTKAISAVETAVRIAAPDHIVRPFLDIPGALEQLDEFAGSFGGDEEFVATVRRNRAASREHRHPALTSTQHRILRQLPSGRTTQQIATDLGVSVNTVKTHLRGIYTKLGVNSRTEVLAEARRSGLL</sequence>
<dbReference type="PANTHER" id="PTHR44688">
    <property type="entry name" value="DNA-BINDING TRANSCRIPTIONAL ACTIVATOR DEVR_DOSR"/>
    <property type="match status" value="1"/>
</dbReference>
<dbReference type="GO" id="GO:0006355">
    <property type="term" value="P:regulation of DNA-templated transcription"/>
    <property type="evidence" value="ECO:0007669"/>
    <property type="project" value="InterPro"/>
</dbReference>
<dbReference type="AlphaFoldDB" id="A0A5R8PI53"/>
<dbReference type="InterPro" id="IPR027417">
    <property type="entry name" value="P-loop_NTPase"/>
</dbReference>
<dbReference type="InterPro" id="IPR003593">
    <property type="entry name" value="AAA+_ATPase"/>
</dbReference>
<dbReference type="GO" id="GO:0016887">
    <property type="term" value="F:ATP hydrolysis activity"/>
    <property type="evidence" value="ECO:0007669"/>
    <property type="project" value="InterPro"/>
</dbReference>
<proteinExistence type="predicted"/>
<dbReference type="Pfam" id="PF00196">
    <property type="entry name" value="GerE"/>
    <property type="match status" value="1"/>
</dbReference>
<evidence type="ECO:0000256" key="1">
    <source>
        <dbReference type="ARBA" id="ARBA00023015"/>
    </source>
</evidence>
<dbReference type="EMBL" id="VBUU01000003">
    <property type="protein sequence ID" value="TLG15719.1"/>
    <property type="molecule type" value="Genomic_DNA"/>
</dbReference>
<keyword evidence="2" id="KW-0238">DNA-binding</keyword>
<dbReference type="CDD" id="cd06170">
    <property type="entry name" value="LuxR_C_like"/>
    <property type="match status" value="1"/>
</dbReference>
<dbReference type="Pfam" id="PF13401">
    <property type="entry name" value="AAA_22"/>
    <property type="match status" value="1"/>
</dbReference>
<accession>A0A5R8PI53</accession>
<dbReference type="InterPro" id="IPR011990">
    <property type="entry name" value="TPR-like_helical_dom_sf"/>
</dbReference>
<evidence type="ECO:0000256" key="4">
    <source>
        <dbReference type="SAM" id="MobiDB-lite"/>
    </source>
</evidence>
<dbReference type="Proteomes" id="UP000308349">
    <property type="component" value="Unassembled WGS sequence"/>
</dbReference>
<dbReference type="SUPFAM" id="SSF46894">
    <property type="entry name" value="C-terminal effector domain of the bipartite response regulators"/>
    <property type="match status" value="1"/>
</dbReference>
<evidence type="ECO:0000313" key="7">
    <source>
        <dbReference type="Proteomes" id="UP000308349"/>
    </source>
</evidence>
<evidence type="ECO:0000259" key="5">
    <source>
        <dbReference type="PROSITE" id="PS50043"/>
    </source>
</evidence>
<evidence type="ECO:0000256" key="2">
    <source>
        <dbReference type="ARBA" id="ARBA00023125"/>
    </source>
</evidence>
<organism evidence="6 7">
    <name type="scientific">Nocardia cyriacigeorgica</name>
    <dbReference type="NCBI Taxonomy" id="135487"/>
    <lineage>
        <taxon>Bacteria</taxon>
        <taxon>Bacillati</taxon>
        <taxon>Actinomycetota</taxon>
        <taxon>Actinomycetes</taxon>
        <taxon>Mycobacteriales</taxon>
        <taxon>Nocardiaceae</taxon>
        <taxon>Nocardia</taxon>
    </lineage>
</organism>
<dbReference type="InterPro" id="IPR049945">
    <property type="entry name" value="AAA_22"/>
</dbReference>
<dbReference type="InterPro" id="IPR016032">
    <property type="entry name" value="Sig_transdc_resp-reg_C-effctor"/>
</dbReference>
<feature type="region of interest" description="Disordered" evidence="4">
    <location>
        <begin position="1"/>
        <end position="21"/>
    </location>
</feature>
<feature type="compositionally biased region" description="Basic and acidic residues" evidence="4">
    <location>
        <begin position="1"/>
        <end position="15"/>
    </location>
</feature>
<dbReference type="Gene3D" id="1.25.40.10">
    <property type="entry name" value="Tetratricopeptide repeat domain"/>
    <property type="match status" value="1"/>
</dbReference>
<dbReference type="InterPro" id="IPR036388">
    <property type="entry name" value="WH-like_DNA-bd_sf"/>
</dbReference>
<protein>
    <recommendedName>
        <fullName evidence="5">HTH luxR-type domain-containing protein</fullName>
    </recommendedName>
</protein>
<dbReference type="InterPro" id="IPR059106">
    <property type="entry name" value="WHD_MalT"/>
</dbReference>
<dbReference type="PROSITE" id="PS50043">
    <property type="entry name" value="HTH_LUXR_2"/>
    <property type="match status" value="1"/>
</dbReference>
<keyword evidence="3" id="KW-0804">Transcription</keyword>
<name>A0A5R8PI53_9NOCA</name>
<keyword evidence="1" id="KW-0805">Transcription regulation</keyword>
<dbReference type="GO" id="GO:0003677">
    <property type="term" value="F:DNA binding"/>
    <property type="evidence" value="ECO:0007669"/>
    <property type="project" value="UniProtKB-KW"/>
</dbReference>
<gene>
    <name evidence="6" type="ORF">FEK35_06150</name>
</gene>
<dbReference type="SMART" id="SM00382">
    <property type="entry name" value="AAA"/>
    <property type="match status" value="1"/>
</dbReference>
<dbReference type="OrthoDB" id="136365at2"/>
<evidence type="ECO:0000313" key="6">
    <source>
        <dbReference type="EMBL" id="TLG15719.1"/>
    </source>
</evidence>
<dbReference type="Gene3D" id="1.10.10.10">
    <property type="entry name" value="Winged helix-like DNA-binding domain superfamily/Winged helix DNA-binding domain"/>
    <property type="match status" value="1"/>
</dbReference>
<dbReference type="PRINTS" id="PR00038">
    <property type="entry name" value="HTHLUXR"/>
</dbReference>
<comment type="caution">
    <text evidence="6">The sequence shown here is derived from an EMBL/GenBank/DDBJ whole genome shotgun (WGS) entry which is preliminary data.</text>
</comment>
<dbReference type="SUPFAM" id="SSF52540">
    <property type="entry name" value="P-loop containing nucleoside triphosphate hydrolases"/>
    <property type="match status" value="1"/>
</dbReference>
<dbReference type="PANTHER" id="PTHR44688:SF16">
    <property type="entry name" value="DNA-BINDING TRANSCRIPTIONAL ACTIVATOR DEVR_DOSR"/>
    <property type="match status" value="1"/>
</dbReference>
<feature type="domain" description="HTH luxR-type" evidence="5">
    <location>
        <begin position="813"/>
        <end position="878"/>
    </location>
</feature>
<dbReference type="Pfam" id="PF25873">
    <property type="entry name" value="WHD_MalT"/>
    <property type="match status" value="1"/>
</dbReference>
<dbReference type="SMART" id="SM00421">
    <property type="entry name" value="HTH_LUXR"/>
    <property type="match status" value="1"/>
</dbReference>